<reference evidence="1" key="1">
    <citation type="submission" date="2014-09" db="EMBL/GenBank/DDBJ databases">
        <authorList>
            <person name="Magalhaes I.L.F."/>
            <person name="Oliveira U."/>
            <person name="Santos F.R."/>
            <person name="Vidigal T.H.D.A."/>
            <person name="Brescovit A.D."/>
            <person name="Santos A.J."/>
        </authorList>
    </citation>
    <scope>NUCLEOTIDE SEQUENCE</scope>
    <source>
        <tissue evidence="1">Shoot tissue taken approximately 20 cm above the soil surface</tissue>
    </source>
</reference>
<protein>
    <submittedName>
        <fullName evidence="1">Uncharacterized protein</fullName>
    </submittedName>
</protein>
<sequence>MKSVCKLGQMSYSGNSRANPNDQPIGFGASHSTPPISEMTHPYVPFDMSSVPVCSEFFVHGTVQRCLAEAGCIPQKGSYTTGTIPWQQRVPILDDLAKKQANLRVLIMIAKHGRNSGMDLGQLLAWLYNCSRSMLWPTGTD</sequence>
<accession>A0A0A9G8W5</accession>
<dbReference type="EMBL" id="GBRH01178895">
    <property type="protein sequence ID" value="JAE19001.1"/>
    <property type="molecule type" value="Transcribed_RNA"/>
</dbReference>
<organism evidence="1">
    <name type="scientific">Arundo donax</name>
    <name type="common">Giant reed</name>
    <name type="synonym">Donax arundinaceus</name>
    <dbReference type="NCBI Taxonomy" id="35708"/>
    <lineage>
        <taxon>Eukaryota</taxon>
        <taxon>Viridiplantae</taxon>
        <taxon>Streptophyta</taxon>
        <taxon>Embryophyta</taxon>
        <taxon>Tracheophyta</taxon>
        <taxon>Spermatophyta</taxon>
        <taxon>Magnoliopsida</taxon>
        <taxon>Liliopsida</taxon>
        <taxon>Poales</taxon>
        <taxon>Poaceae</taxon>
        <taxon>PACMAD clade</taxon>
        <taxon>Arundinoideae</taxon>
        <taxon>Arundineae</taxon>
        <taxon>Arundo</taxon>
    </lineage>
</organism>
<dbReference type="AlphaFoldDB" id="A0A0A9G8W5"/>
<reference evidence="1" key="2">
    <citation type="journal article" date="2015" name="Data Brief">
        <title>Shoot transcriptome of the giant reed, Arundo donax.</title>
        <authorList>
            <person name="Barrero R.A."/>
            <person name="Guerrero F.D."/>
            <person name="Moolhuijzen P."/>
            <person name="Goolsby J.A."/>
            <person name="Tidwell J."/>
            <person name="Bellgard S.E."/>
            <person name="Bellgard M.I."/>
        </authorList>
    </citation>
    <scope>NUCLEOTIDE SEQUENCE</scope>
    <source>
        <tissue evidence="1">Shoot tissue taken approximately 20 cm above the soil surface</tissue>
    </source>
</reference>
<proteinExistence type="predicted"/>
<name>A0A0A9G8W5_ARUDO</name>
<evidence type="ECO:0000313" key="1">
    <source>
        <dbReference type="EMBL" id="JAE19001.1"/>
    </source>
</evidence>